<feature type="region of interest" description="Disordered" evidence="1">
    <location>
        <begin position="1"/>
        <end position="37"/>
    </location>
</feature>
<feature type="compositionally biased region" description="Low complexity" evidence="1">
    <location>
        <begin position="14"/>
        <end position="31"/>
    </location>
</feature>
<dbReference type="Proteomes" id="UP001178461">
    <property type="component" value="Chromosome 10"/>
</dbReference>
<organism evidence="2 3">
    <name type="scientific">Podarcis lilfordi</name>
    <name type="common">Lilford's wall lizard</name>
    <dbReference type="NCBI Taxonomy" id="74358"/>
    <lineage>
        <taxon>Eukaryota</taxon>
        <taxon>Metazoa</taxon>
        <taxon>Chordata</taxon>
        <taxon>Craniata</taxon>
        <taxon>Vertebrata</taxon>
        <taxon>Euteleostomi</taxon>
        <taxon>Lepidosauria</taxon>
        <taxon>Squamata</taxon>
        <taxon>Bifurcata</taxon>
        <taxon>Unidentata</taxon>
        <taxon>Episquamata</taxon>
        <taxon>Laterata</taxon>
        <taxon>Lacertibaenia</taxon>
        <taxon>Lacertidae</taxon>
        <taxon>Podarcis</taxon>
    </lineage>
</organism>
<dbReference type="EMBL" id="OX395135">
    <property type="protein sequence ID" value="CAI5785955.1"/>
    <property type="molecule type" value="Genomic_DNA"/>
</dbReference>
<protein>
    <submittedName>
        <fullName evidence="2">Uncharacterized protein</fullName>
    </submittedName>
</protein>
<gene>
    <name evidence="2" type="ORF">PODLI_1B011785</name>
</gene>
<name>A0AA35KXB7_9SAUR</name>
<evidence type="ECO:0000313" key="3">
    <source>
        <dbReference type="Proteomes" id="UP001178461"/>
    </source>
</evidence>
<keyword evidence="3" id="KW-1185">Reference proteome</keyword>
<evidence type="ECO:0000313" key="2">
    <source>
        <dbReference type="EMBL" id="CAI5785955.1"/>
    </source>
</evidence>
<evidence type="ECO:0000256" key="1">
    <source>
        <dbReference type="SAM" id="MobiDB-lite"/>
    </source>
</evidence>
<reference evidence="2" key="1">
    <citation type="submission" date="2022-12" db="EMBL/GenBank/DDBJ databases">
        <authorList>
            <person name="Alioto T."/>
            <person name="Alioto T."/>
            <person name="Gomez Garrido J."/>
        </authorList>
    </citation>
    <scope>NUCLEOTIDE SEQUENCE</scope>
</reference>
<sequence length="84" mass="8855">MEGSIPEQEEEKAAAAAAAPPPLLSASSPSLGDKDGCERLVCGEDKTLLGTEDAMPQAFLERLRLMSAILQACEPARQTNWAAV</sequence>
<accession>A0AA35KXB7</accession>
<dbReference type="AlphaFoldDB" id="A0AA35KXB7"/>
<proteinExistence type="predicted"/>